<proteinExistence type="predicted"/>
<evidence type="ECO:0000256" key="1">
    <source>
        <dbReference type="ARBA" id="ARBA00001917"/>
    </source>
</evidence>
<keyword evidence="2" id="KW-0285">Flavoprotein</keyword>
<comment type="caution">
    <text evidence="4">The sequence shown here is derived from an EMBL/GenBank/DDBJ whole genome shotgun (WGS) entry which is preliminary data.</text>
</comment>
<comment type="cofactor">
    <cofactor evidence="1">
        <name>FMN</name>
        <dbReference type="ChEBI" id="CHEBI:58210"/>
    </cofactor>
</comment>
<organism evidence="4 5">
    <name type="scientific">Spectribacter acetivorans</name>
    <dbReference type="NCBI Taxonomy" id="3075603"/>
    <lineage>
        <taxon>Bacteria</taxon>
        <taxon>Pseudomonadati</taxon>
        <taxon>Pseudomonadota</taxon>
        <taxon>Gammaproteobacteria</taxon>
        <taxon>Salinisphaerales</taxon>
        <taxon>Salinisphaeraceae</taxon>
        <taxon>Spectribacter</taxon>
    </lineage>
</organism>
<dbReference type="RefSeq" id="WP_311660362.1">
    <property type="nucleotide sequence ID" value="NZ_JAVRHY010000019.1"/>
</dbReference>
<evidence type="ECO:0000256" key="2">
    <source>
        <dbReference type="ARBA" id="ARBA00022643"/>
    </source>
</evidence>
<dbReference type="PANTHER" id="PTHR30543">
    <property type="entry name" value="CHROMATE REDUCTASE"/>
    <property type="match status" value="1"/>
</dbReference>
<dbReference type="InterPro" id="IPR050712">
    <property type="entry name" value="NAD(P)H-dep_reductase"/>
</dbReference>
<dbReference type="Proteomes" id="UP001259982">
    <property type="component" value="Unassembled WGS sequence"/>
</dbReference>
<dbReference type="Pfam" id="PF03358">
    <property type="entry name" value="FMN_red"/>
    <property type="match status" value="1"/>
</dbReference>
<gene>
    <name evidence="4" type="ORF">RM531_14755</name>
</gene>
<name>A0ABU3BB85_9GAMM</name>
<keyword evidence="4" id="KW-0560">Oxidoreductase</keyword>
<dbReference type="EMBL" id="JAVRHY010000019">
    <property type="protein sequence ID" value="MDT0619736.1"/>
    <property type="molecule type" value="Genomic_DNA"/>
</dbReference>
<evidence type="ECO:0000259" key="3">
    <source>
        <dbReference type="Pfam" id="PF03358"/>
    </source>
</evidence>
<dbReference type="GO" id="GO:0016491">
    <property type="term" value="F:oxidoreductase activity"/>
    <property type="evidence" value="ECO:0007669"/>
    <property type="project" value="UniProtKB-KW"/>
</dbReference>
<reference evidence="4 5" key="1">
    <citation type="submission" date="2023-09" db="EMBL/GenBank/DDBJ databases">
        <authorList>
            <person name="Rey-Velasco X."/>
        </authorList>
    </citation>
    <scope>NUCLEOTIDE SEQUENCE [LARGE SCALE GENOMIC DNA]</scope>
    <source>
        <strain evidence="4 5">P385</strain>
    </source>
</reference>
<keyword evidence="5" id="KW-1185">Reference proteome</keyword>
<dbReference type="SUPFAM" id="SSF52218">
    <property type="entry name" value="Flavoproteins"/>
    <property type="match status" value="1"/>
</dbReference>
<dbReference type="Gene3D" id="3.40.50.360">
    <property type="match status" value="1"/>
</dbReference>
<evidence type="ECO:0000313" key="4">
    <source>
        <dbReference type="EMBL" id="MDT0619736.1"/>
    </source>
</evidence>
<accession>A0ABU3BB85</accession>
<dbReference type="PANTHER" id="PTHR30543:SF21">
    <property type="entry name" value="NAD(P)H-DEPENDENT FMN REDUCTASE LOT6"/>
    <property type="match status" value="1"/>
</dbReference>
<protein>
    <submittedName>
        <fullName evidence="4">NADPH-dependent FMN reductase</fullName>
        <ecNumber evidence="4">1.-.-.-</ecNumber>
    </submittedName>
</protein>
<feature type="domain" description="NADPH-dependent FMN reductase-like" evidence="3">
    <location>
        <begin position="3"/>
        <end position="148"/>
    </location>
</feature>
<keyword evidence="2" id="KW-0288">FMN</keyword>
<evidence type="ECO:0000313" key="5">
    <source>
        <dbReference type="Proteomes" id="UP001259982"/>
    </source>
</evidence>
<dbReference type="EC" id="1.-.-.-" evidence="4"/>
<dbReference type="InterPro" id="IPR029039">
    <property type="entry name" value="Flavoprotein-like_sf"/>
</dbReference>
<dbReference type="InterPro" id="IPR005025">
    <property type="entry name" value="FMN_Rdtase-like_dom"/>
</dbReference>
<sequence>MLTIVGLSGSLRRDSFNTALLYAAAECMPSHATLDVATLEGIPLYHGDEEAAHGIPDAVAALKDRIAAADALLLATPEYNSAMPGVFKNAIDWLSRPPEDQPRVFHGRPVALMGATPGGSGTGLAQAAWLPVLRGLQMRPWFGGRVQVGGAGNLFDDGALTDDATAKQLAEFMAGFVDFVRG</sequence>